<feature type="region of interest" description="Disordered" evidence="13">
    <location>
        <begin position="1"/>
        <end position="83"/>
    </location>
</feature>
<dbReference type="PANTHER" id="PTHR21237:SF23">
    <property type="entry name" value="GRPE PROTEIN HOMOLOG, MITOCHONDRIAL"/>
    <property type="match status" value="1"/>
</dbReference>
<evidence type="ECO:0000256" key="5">
    <source>
        <dbReference type="ARBA" id="ARBA00023016"/>
    </source>
</evidence>
<dbReference type="Proteomes" id="UP000680750">
    <property type="component" value="Chromosome"/>
</dbReference>
<dbReference type="EMBL" id="AP023354">
    <property type="protein sequence ID" value="BCJ26855.1"/>
    <property type="molecule type" value="Genomic_DNA"/>
</dbReference>
<keyword evidence="15" id="KW-1185">Reference proteome</keyword>
<dbReference type="CDD" id="cd00446">
    <property type="entry name" value="GrpE"/>
    <property type="match status" value="1"/>
</dbReference>
<evidence type="ECO:0000256" key="12">
    <source>
        <dbReference type="RuleBase" id="RU004478"/>
    </source>
</evidence>
<comment type="subcellular location">
    <subcellularLocation>
        <location evidence="1 10">Cytoplasm</location>
    </subcellularLocation>
</comment>
<dbReference type="GO" id="GO:0051087">
    <property type="term" value="F:protein-folding chaperone binding"/>
    <property type="evidence" value="ECO:0007669"/>
    <property type="project" value="InterPro"/>
</dbReference>
<dbReference type="GO" id="GO:0006457">
    <property type="term" value="P:protein folding"/>
    <property type="evidence" value="ECO:0007669"/>
    <property type="project" value="InterPro"/>
</dbReference>
<dbReference type="SUPFAM" id="SSF58014">
    <property type="entry name" value="Coiled-coil domain of nucleotide exchange factor GrpE"/>
    <property type="match status" value="1"/>
</dbReference>
<dbReference type="InterPro" id="IPR000740">
    <property type="entry name" value="GrpE"/>
</dbReference>
<evidence type="ECO:0000256" key="9">
    <source>
        <dbReference type="ARBA" id="ARBA00076414"/>
    </source>
</evidence>
<keyword evidence="5 10" id="KW-0346">Stress response</keyword>
<dbReference type="InterPro" id="IPR013805">
    <property type="entry name" value="GrpE_CC"/>
</dbReference>
<feature type="compositionally biased region" description="Basic and acidic residues" evidence="13">
    <location>
        <begin position="29"/>
        <end position="40"/>
    </location>
</feature>
<evidence type="ECO:0000256" key="3">
    <source>
        <dbReference type="ARBA" id="ARBA00011738"/>
    </source>
</evidence>
<dbReference type="SUPFAM" id="SSF51064">
    <property type="entry name" value="Head domain of nucleotide exchange factor GrpE"/>
    <property type="match status" value="1"/>
</dbReference>
<accession>A0A810KW04</accession>
<evidence type="ECO:0000256" key="10">
    <source>
        <dbReference type="HAMAP-Rule" id="MF_01151"/>
    </source>
</evidence>
<comment type="subunit">
    <text evidence="3 10">Homodimer.</text>
</comment>
<dbReference type="InterPro" id="IPR009012">
    <property type="entry name" value="GrpE_head"/>
</dbReference>
<comment type="function">
    <text evidence="7 10 11">Participates actively in the response to hyperosmotic and heat shock by preventing the aggregation of stress-denatured proteins, in association with DnaK and GrpE. It is the nucleotide exchange factor for DnaK and may function as a thermosensor. Unfolded proteins bind initially to DnaJ; upon interaction with the DnaJ-bound protein, DnaK hydrolyzes its bound ATP, resulting in the formation of a stable complex. GrpE releases ADP from DnaK; ATP binding to DnaK triggers the release of the substrate protein, thus completing the reaction cycle. Several rounds of ATP-dependent interactions between DnaJ, DnaK and GrpE are required for fully efficient folding.</text>
</comment>
<dbReference type="GO" id="GO:0005737">
    <property type="term" value="C:cytoplasm"/>
    <property type="evidence" value="ECO:0007669"/>
    <property type="project" value="UniProtKB-SubCell"/>
</dbReference>
<dbReference type="Gene3D" id="3.90.20.20">
    <property type="match status" value="1"/>
</dbReference>
<dbReference type="GO" id="GO:0000774">
    <property type="term" value="F:adenyl-nucleotide exchange factor activity"/>
    <property type="evidence" value="ECO:0007669"/>
    <property type="project" value="InterPro"/>
</dbReference>
<organism evidence="14 15">
    <name type="scientific">Actinocatenispora sera</name>
    <dbReference type="NCBI Taxonomy" id="390989"/>
    <lineage>
        <taxon>Bacteria</taxon>
        <taxon>Bacillati</taxon>
        <taxon>Actinomycetota</taxon>
        <taxon>Actinomycetes</taxon>
        <taxon>Micromonosporales</taxon>
        <taxon>Micromonosporaceae</taxon>
        <taxon>Actinocatenispora</taxon>
    </lineage>
</organism>
<gene>
    <name evidence="10" type="primary">grpE</name>
    <name evidence="14" type="ORF">Asera_09630</name>
</gene>
<dbReference type="Gene3D" id="2.30.22.10">
    <property type="entry name" value="Head domain of nucleotide exchange factor GrpE"/>
    <property type="match status" value="1"/>
</dbReference>
<comment type="similarity">
    <text evidence="2 10 12">Belongs to the GrpE family.</text>
</comment>
<protein>
    <recommendedName>
        <fullName evidence="8 10">Protein GrpE</fullName>
    </recommendedName>
    <alternativeName>
        <fullName evidence="9 10">HSP-70 cofactor</fullName>
    </alternativeName>
</protein>
<dbReference type="NCBIfam" id="NF010761">
    <property type="entry name" value="PRK14164.1"/>
    <property type="match status" value="1"/>
</dbReference>
<sequence>MTERKPTDAGKVPPATGGTGPREDEEQEERIVVRDRRRIDPNGTAPRGGTDTAAPESAPADQPAGTAEPSEAGTPETTAAPDAGEVEKLSAELAERTADLKRVVAEYANYRRRVERDRNVAAEQATGAVLASLLPVLDDLDRAREHGDLVGPFGAVADQLTSVLTKAGLTPYGEAGDPFDPMHHEAVAHSLSPDVTEPTCVMVMRRGYRHGERMLRPAMVAVADPDPDAKPAESATPAEPATEPAASADAGEQKKGTDGPSTDGSES</sequence>
<dbReference type="Pfam" id="PF01025">
    <property type="entry name" value="GrpE"/>
    <property type="match status" value="1"/>
</dbReference>
<keyword evidence="6 10" id="KW-0143">Chaperone</keyword>
<dbReference type="PRINTS" id="PR00773">
    <property type="entry name" value="GRPEPROTEIN"/>
</dbReference>
<evidence type="ECO:0000256" key="4">
    <source>
        <dbReference type="ARBA" id="ARBA00022490"/>
    </source>
</evidence>
<dbReference type="GO" id="GO:0051082">
    <property type="term" value="F:unfolded protein binding"/>
    <property type="evidence" value="ECO:0007669"/>
    <property type="project" value="TreeGrafter"/>
</dbReference>
<evidence type="ECO:0000256" key="1">
    <source>
        <dbReference type="ARBA" id="ARBA00004496"/>
    </source>
</evidence>
<evidence type="ECO:0000256" key="8">
    <source>
        <dbReference type="ARBA" id="ARBA00072274"/>
    </source>
</evidence>
<dbReference type="GO" id="GO:0042803">
    <property type="term" value="F:protein homodimerization activity"/>
    <property type="evidence" value="ECO:0007669"/>
    <property type="project" value="InterPro"/>
</dbReference>
<dbReference type="HAMAP" id="MF_01151">
    <property type="entry name" value="GrpE"/>
    <property type="match status" value="1"/>
</dbReference>
<feature type="region of interest" description="Disordered" evidence="13">
    <location>
        <begin position="222"/>
        <end position="267"/>
    </location>
</feature>
<evidence type="ECO:0000256" key="6">
    <source>
        <dbReference type="ARBA" id="ARBA00023186"/>
    </source>
</evidence>
<evidence type="ECO:0000313" key="15">
    <source>
        <dbReference type="Proteomes" id="UP000680750"/>
    </source>
</evidence>
<evidence type="ECO:0000313" key="14">
    <source>
        <dbReference type="EMBL" id="BCJ26855.1"/>
    </source>
</evidence>
<proteinExistence type="inferred from homology"/>
<dbReference type="PROSITE" id="PS01071">
    <property type="entry name" value="GRPE"/>
    <property type="match status" value="1"/>
</dbReference>
<evidence type="ECO:0000256" key="13">
    <source>
        <dbReference type="SAM" id="MobiDB-lite"/>
    </source>
</evidence>
<dbReference type="KEGG" id="aser:Asera_09630"/>
<dbReference type="AlphaFoldDB" id="A0A810KW04"/>
<dbReference type="FunFam" id="2.30.22.10:FF:000001">
    <property type="entry name" value="Protein GrpE"/>
    <property type="match status" value="1"/>
</dbReference>
<feature type="compositionally biased region" description="Low complexity" evidence="13">
    <location>
        <begin position="232"/>
        <end position="248"/>
    </location>
</feature>
<dbReference type="PANTHER" id="PTHR21237">
    <property type="entry name" value="GRPE PROTEIN"/>
    <property type="match status" value="1"/>
</dbReference>
<evidence type="ECO:0000256" key="11">
    <source>
        <dbReference type="RuleBase" id="RU000639"/>
    </source>
</evidence>
<name>A0A810KW04_9ACTN</name>
<evidence type="ECO:0000256" key="2">
    <source>
        <dbReference type="ARBA" id="ARBA00009054"/>
    </source>
</evidence>
<evidence type="ECO:0000256" key="7">
    <source>
        <dbReference type="ARBA" id="ARBA00053401"/>
    </source>
</evidence>
<dbReference type="OrthoDB" id="5191115at2"/>
<reference evidence="14" key="1">
    <citation type="submission" date="2020-08" db="EMBL/GenBank/DDBJ databases">
        <title>Whole genome shotgun sequence of Actinocatenispora sera NBRC 101916.</title>
        <authorList>
            <person name="Komaki H."/>
            <person name="Tamura T."/>
        </authorList>
    </citation>
    <scope>NUCLEOTIDE SEQUENCE</scope>
    <source>
        <strain evidence="14">NBRC 101916</strain>
    </source>
</reference>
<keyword evidence="4 10" id="KW-0963">Cytoplasm</keyword>